<feature type="region of interest" description="Disordered" evidence="1">
    <location>
        <begin position="1"/>
        <end position="75"/>
    </location>
</feature>
<name>A0A1G1L2L7_9BACT</name>
<reference evidence="2 3" key="1">
    <citation type="journal article" date="2016" name="Nat. Commun.">
        <title>Thousands of microbial genomes shed light on interconnected biogeochemical processes in an aquifer system.</title>
        <authorList>
            <person name="Anantharaman K."/>
            <person name="Brown C.T."/>
            <person name="Hug L.A."/>
            <person name="Sharon I."/>
            <person name="Castelle C.J."/>
            <person name="Probst A.J."/>
            <person name="Thomas B.C."/>
            <person name="Singh A."/>
            <person name="Wilkins M.J."/>
            <person name="Karaoz U."/>
            <person name="Brodie E.L."/>
            <person name="Williams K.H."/>
            <person name="Hubbard S.S."/>
            <person name="Banfield J.F."/>
        </authorList>
    </citation>
    <scope>NUCLEOTIDE SEQUENCE [LARGE SCALE GENOMIC DNA]</scope>
</reference>
<evidence type="ECO:0000256" key="1">
    <source>
        <dbReference type="SAM" id="MobiDB-lite"/>
    </source>
</evidence>
<comment type="caution">
    <text evidence="2">The sequence shown here is derived from an EMBL/GenBank/DDBJ whole genome shotgun (WGS) entry which is preliminary data.</text>
</comment>
<evidence type="ECO:0000313" key="2">
    <source>
        <dbReference type="EMBL" id="OGW99368.1"/>
    </source>
</evidence>
<dbReference type="Pfam" id="PF16258">
    <property type="entry name" value="DUF4912"/>
    <property type="match status" value="1"/>
</dbReference>
<dbReference type="EMBL" id="MHFR01000008">
    <property type="protein sequence ID" value="OGW99368.1"/>
    <property type="molecule type" value="Genomic_DNA"/>
</dbReference>
<accession>A0A1G1L2L7</accession>
<proteinExistence type="predicted"/>
<dbReference type="AlphaFoldDB" id="A0A1G1L2L7"/>
<dbReference type="InterPro" id="IPR032585">
    <property type="entry name" value="DUF4912"/>
</dbReference>
<evidence type="ECO:0000313" key="3">
    <source>
        <dbReference type="Proteomes" id="UP000178187"/>
    </source>
</evidence>
<protein>
    <recommendedName>
        <fullName evidence="4">DUF4912 domain-containing protein</fullName>
    </recommendedName>
</protein>
<gene>
    <name evidence="2" type="ORF">A3G33_06685</name>
</gene>
<feature type="compositionally biased region" description="Polar residues" evidence="1">
    <location>
        <begin position="50"/>
        <end position="67"/>
    </location>
</feature>
<dbReference type="Proteomes" id="UP000178187">
    <property type="component" value="Unassembled WGS sequence"/>
</dbReference>
<evidence type="ECO:0008006" key="4">
    <source>
        <dbReference type="Google" id="ProtNLM"/>
    </source>
</evidence>
<sequence length="268" mass="30609">MTSEQGKRKAASRKEKEKIKKTVSKASQTSSVPDIELKKKPQTAGKTIFLDQSQTGASEASSPTSSGMIKKEGLSAQKSSVPQSASLENLAFSYNQTKLVLIVRDPVWAYSYWDFSGETWDQMMMLLRARPGVLRTVLRVYDITGIDWKGNNANHYYDFEILLDAKNWYLQLNHPDREWIADLGLIDPESNLYVIARSNRIHTPRDRPSTVIDESWMTDNYEEIYRLSGGYNRGESSLDVIRSKKLRSMWEQNISSPEFLKRTPKSPS</sequence>
<organism evidence="2 3">
    <name type="scientific">Candidatus Danuiimicrobium aquiferis</name>
    <dbReference type="NCBI Taxonomy" id="1801832"/>
    <lineage>
        <taxon>Bacteria</taxon>
        <taxon>Pseudomonadati</taxon>
        <taxon>Candidatus Omnitrophota</taxon>
        <taxon>Candidatus Danuiimicrobium</taxon>
    </lineage>
</organism>